<protein>
    <submittedName>
        <fullName evidence="2">Phage attachment protein</fullName>
    </submittedName>
</protein>
<evidence type="ECO:0000313" key="2">
    <source>
        <dbReference type="EMBL" id="VAX42265.1"/>
    </source>
</evidence>
<proteinExistence type="predicted"/>
<accession>A0A3B1E6V8</accession>
<gene>
    <name evidence="2" type="ORF">MNBD_PLANCTO03-33</name>
</gene>
<feature type="compositionally biased region" description="Gly residues" evidence="1">
    <location>
        <begin position="73"/>
        <end position="119"/>
    </location>
</feature>
<evidence type="ECO:0000256" key="1">
    <source>
        <dbReference type="SAM" id="MobiDB-lite"/>
    </source>
</evidence>
<feature type="region of interest" description="Disordered" evidence="1">
    <location>
        <begin position="67"/>
        <end position="144"/>
    </location>
</feature>
<sequence length="495" mass="50128">SGGDLLGSLTLKSSAGLALIVEEATMGGGLVSVTWNVPTGEQYFLVVGSADRTSLGIYSLAIAIADPSEDDGTGGGDGGGSGDGDGGSGGGGSGGGDDGGNGGGGSGDGDGDGGSGDGNGDGDGDQGAEEDEDPPVDATSDDSGAFTIVRTDADGRPILYLQEDDGSWTRVDLVGEAGGPTPEGRFSTFLDPVSGRSSIMSATASGLAVYASDEAGNWSVRNLSAELGVAPIATNPVTFTTRTGLVYSAGLDAEGNLIAYRQTGSLNGNGGAVWGFEDISAEDLAAQGLSLPTLVGSTLIAYVTGWNGLTIAGLDADGKIHAAWWSPGMERWTLADLSAITGAPQYSGKITAYLTPWNGINIAGTDVNGDLSVVWWVPSFGGEWRVSKLNQLLEGPKLMEGTVASWVTPWGGLNVSGLTAAGKVVVYWWTPSADGWQITTLSDYIPDVDPPARGVIGHTSNAGVISIMGLSEAGELVRYWWQPGESWAGEMLSAG</sequence>
<dbReference type="AlphaFoldDB" id="A0A3B1E6V8"/>
<feature type="compositionally biased region" description="Acidic residues" evidence="1">
    <location>
        <begin position="120"/>
        <end position="135"/>
    </location>
</feature>
<organism evidence="2">
    <name type="scientific">hydrothermal vent metagenome</name>
    <dbReference type="NCBI Taxonomy" id="652676"/>
    <lineage>
        <taxon>unclassified sequences</taxon>
        <taxon>metagenomes</taxon>
        <taxon>ecological metagenomes</taxon>
    </lineage>
</organism>
<reference evidence="2" key="1">
    <citation type="submission" date="2018-06" db="EMBL/GenBank/DDBJ databases">
        <authorList>
            <person name="Zhirakovskaya E."/>
        </authorList>
    </citation>
    <scope>NUCLEOTIDE SEQUENCE</scope>
</reference>
<name>A0A3B1E6V8_9ZZZZ</name>
<dbReference type="EMBL" id="UOGK01000666">
    <property type="protein sequence ID" value="VAX42265.1"/>
    <property type="molecule type" value="Genomic_DNA"/>
</dbReference>
<feature type="non-terminal residue" evidence="2">
    <location>
        <position position="1"/>
    </location>
</feature>